<dbReference type="EMBL" id="HF936646">
    <property type="protein sequence ID" value="CCX17430.1"/>
    <property type="molecule type" value="Genomic_DNA"/>
</dbReference>
<protein>
    <submittedName>
        <fullName evidence="6">Similar to Phosphoinositide 3-phosphatase acc. no. O13819</fullName>
    </submittedName>
</protein>
<dbReference type="GO" id="GO:0005737">
    <property type="term" value="C:cytoplasm"/>
    <property type="evidence" value="ECO:0007669"/>
    <property type="project" value="TreeGrafter"/>
</dbReference>
<dbReference type="GO" id="GO:0016020">
    <property type="term" value="C:membrane"/>
    <property type="evidence" value="ECO:0007669"/>
    <property type="project" value="TreeGrafter"/>
</dbReference>
<accession>U4LJB1</accession>
<dbReference type="Pfam" id="PF21098">
    <property type="entry name" value="PH-GRAM_MTMR6-like"/>
    <property type="match status" value="1"/>
</dbReference>
<evidence type="ECO:0000313" key="6">
    <source>
        <dbReference type="EMBL" id="CCX17430.1"/>
    </source>
</evidence>
<dbReference type="OrthoDB" id="271628at2759"/>
<dbReference type="Gene3D" id="2.30.29.30">
    <property type="entry name" value="Pleckstrin-homology domain (PH domain)/Phosphotyrosine-binding domain (PTB)"/>
    <property type="match status" value="1"/>
</dbReference>
<feature type="region of interest" description="Disordered" evidence="4">
    <location>
        <begin position="238"/>
        <end position="261"/>
    </location>
</feature>
<dbReference type="eggNOG" id="KOG1089">
    <property type="taxonomic scope" value="Eukaryota"/>
</dbReference>
<evidence type="ECO:0000256" key="1">
    <source>
        <dbReference type="ARBA" id="ARBA00007471"/>
    </source>
</evidence>
<dbReference type="InterPro" id="IPR016130">
    <property type="entry name" value="Tyr_Pase_AS"/>
</dbReference>
<feature type="binding site" evidence="3">
    <location>
        <begin position="337"/>
        <end position="338"/>
    </location>
    <ligand>
        <name>substrate</name>
    </ligand>
</feature>
<feature type="binding site" evidence="3">
    <location>
        <begin position="401"/>
        <end position="407"/>
    </location>
    <ligand>
        <name>substrate</name>
    </ligand>
</feature>
<dbReference type="InterPro" id="IPR030564">
    <property type="entry name" value="Myotubularin"/>
</dbReference>
<dbReference type="GO" id="GO:0004438">
    <property type="term" value="F:phosphatidylinositol-3-phosphate phosphatase activity"/>
    <property type="evidence" value="ECO:0007669"/>
    <property type="project" value="TreeGrafter"/>
</dbReference>
<reference evidence="6 7" key="1">
    <citation type="journal article" date="2013" name="PLoS Genet.">
        <title>The genome and development-dependent transcriptomes of Pyronema confluens: a window into fungal evolution.</title>
        <authorList>
            <person name="Traeger S."/>
            <person name="Altegoer F."/>
            <person name="Freitag M."/>
            <person name="Gabaldon T."/>
            <person name="Kempken F."/>
            <person name="Kumar A."/>
            <person name="Marcet-Houben M."/>
            <person name="Poggeler S."/>
            <person name="Stajich J.E."/>
            <person name="Nowrousian M."/>
        </authorList>
    </citation>
    <scope>NUCLEOTIDE SEQUENCE [LARGE SCALE GENOMIC DNA]</scope>
    <source>
        <strain evidence="7">CBS 100304</strain>
        <tissue evidence="6">Vegetative mycelium</tissue>
    </source>
</reference>
<dbReference type="SUPFAM" id="SSF50729">
    <property type="entry name" value="PH domain-like"/>
    <property type="match status" value="1"/>
</dbReference>
<evidence type="ECO:0000259" key="5">
    <source>
        <dbReference type="PROSITE" id="PS51339"/>
    </source>
</evidence>
<dbReference type="InterPro" id="IPR011993">
    <property type="entry name" value="PH-like_dom_sf"/>
</dbReference>
<dbReference type="AlphaFoldDB" id="U4LJB1"/>
<dbReference type="SUPFAM" id="SSF52799">
    <property type="entry name" value="(Phosphotyrosine protein) phosphatases II"/>
    <property type="match status" value="1"/>
</dbReference>
<comment type="similarity">
    <text evidence="1">Belongs to the protein-tyrosine phosphatase family. Non-receptor class myotubularin subfamily.</text>
</comment>
<dbReference type="PANTHER" id="PTHR10807:SF128">
    <property type="entry name" value="PHOSPHATIDYLINOSITOL-3,5-BISPHOSPHATE 3-PHOSPHATASE"/>
    <property type="match status" value="1"/>
</dbReference>
<feature type="active site" description="Phosphocysteine intermediate" evidence="2">
    <location>
        <position position="401"/>
    </location>
</feature>
<dbReference type="STRING" id="1076935.U4LJB1"/>
<dbReference type="InterPro" id="IPR048994">
    <property type="entry name" value="PH-GRAM_MTMR6-9"/>
</dbReference>
<dbReference type="InterPro" id="IPR029021">
    <property type="entry name" value="Prot-tyrosine_phosphatase-like"/>
</dbReference>
<sequence length="765" mass="84921">MEHIRVAKVENVSILHRGEEREGTLHLTAHHMIFKGKADIDPTKPGAAPNEMWIAYPIIGICTRHPSCASAPAHIRLRNRDFSVVQIRFTTDRECREVFDSIRNLTVIKGGVEKLYAFFYQPVGNEKKCNGWKIYNPLKELQRMGVGTERVPGWRITDINKDLSFSPTYPAVLAVPSSISDTTLGHAKNFRSRERIPALTYIHPLNNCTITRCAQPMTGMRGNRSVQDEKLVAAIFASSQPPGSSQTPQYLRNATPSPSASAADLQALNKAALPPTSEPDAALARIYGAQQQNLIVDARPAINARLMQMAGMGTEEMENYKHCSSPPCNRIYLGIDNIHVMRGSLNKVIEAIKDSDISPLPPNRELLAKSGWLKHISTMLEGTDKIVRQVALNHSHVLLHCSDGWDRTSQLSSLAQICLDPYFRTIDGFICLVEKDWCSFGHRFRDRSGFLGHEKWFVEKSVYGQQAVVEERDPMMEDEDDDRGGAAGGAGAAAAVLGEAFGEAFGHAKNFFNTISSGNGRSVSPIEGDDDDTERRTKIARAAETPMSTTPKEVSPIFQQFLDGTFQLMLQYPTRFEYNERFLRRLLYHLYSCQYGTFLHNNEKERLDSKVKERTRSVWDYFMVRRKMFTNEEYNPDADGDEHVREVDGGRVIYPKYHNGDVKWWAHCWGRTMEEMNGPPILQSGTPLAEMGGREGSSPEKVAGGGGSFVGNVPSLAGSSLAGSSVPSLEVGNMVDGVKGLMLGAGGFGTPARKRSAEELGTEMM</sequence>
<keyword evidence="7" id="KW-1185">Reference proteome</keyword>
<evidence type="ECO:0000313" key="7">
    <source>
        <dbReference type="Proteomes" id="UP000018144"/>
    </source>
</evidence>
<dbReference type="Proteomes" id="UP000018144">
    <property type="component" value="Unassembled WGS sequence"/>
</dbReference>
<evidence type="ECO:0000256" key="2">
    <source>
        <dbReference type="PIRSR" id="PIRSR630564-1"/>
    </source>
</evidence>
<gene>
    <name evidence="6" type="ORF">PCON_04434</name>
</gene>
<evidence type="ECO:0000256" key="4">
    <source>
        <dbReference type="SAM" id="MobiDB-lite"/>
    </source>
</evidence>
<feature type="domain" description="Myotubularin phosphatase" evidence="5">
    <location>
        <begin position="131"/>
        <end position="669"/>
    </location>
</feature>
<feature type="compositionally biased region" description="Polar residues" evidence="4">
    <location>
        <begin position="250"/>
        <end position="260"/>
    </location>
</feature>
<name>U4LJB1_PYROM</name>
<organism evidence="6 7">
    <name type="scientific">Pyronema omphalodes (strain CBS 100304)</name>
    <name type="common">Pyronema confluens</name>
    <dbReference type="NCBI Taxonomy" id="1076935"/>
    <lineage>
        <taxon>Eukaryota</taxon>
        <taxon>Fungi</taxon>
        <taxon>Dikarya</taxon>
        <taxon>Ascomycota</taxon>
        <taxon>Pezizomycotina</taxon>
        <taxon>Pezizomycetes</taxon>
        <taxon>Pezizales</taxon>
        <taxon>Pyronemataceae</taxon>
        <taxon>Pyronema</taxon>
    </lineage>
</organism>
<feature type="compositionally biased region" description="Low complexity" evidence="4">
    <location>
        <begin position="238"/>
        <end position="249"/>
    </location>
</feature>
<dbReference type="PROSITE" id="PS00383">
    <property type="entry name" value="TYR_PHOSPHATASE_1"/>
    <property type="match status" value="1"/>
</dbReference>
<dbReference type="Pfam" id="PF06602">
    <property type="entry name" value="Myotub-related"/>
    <property type="match status" value="1"/>
</dbReference>
<dbReference type="OMA" id="RTMEGFM"/>
<dbReference type="InterPro" id="IPR010569">
    <property type="entry name" value="Myotubularin-like_Pase_dom"/>
</dbReference>
<dbReference type="PROSITE" id="PS51339">
    <property type="entry name" value="PPASE_MYOTUBULARIN"/>
    <property type="match status" value="1"/>
</dbReference>
<proteinExistence type="inferred from homology"/>
<dbReference type="PANTHER" id="PTHR10807">
    <property type="entry name" value="MYOTUBULARIN-RELATED"/>
    <property type="match status" value="1"/>
</dbReference>
<evidence type="ECO:0000256" key="3">
    <source>
        <dbReference type="PIRSR" id="PIRSR630564-2"/>
    </source>
</evidence>
<dbReference type="GO" id="GO:0046856">
    <property type="term" value="P:phosphatidylinositol dephosphorylation"/>
    <property type="evidence" value="ECO:0007669"/>
    <property type="project" value="TreeGrafter"/>
</dbReference>